<sequence length="62" mass="7365">MKDKLINWLRIEMPNGERDFIEVVASDPLEEAKQKALDWFFTLIGLFIWFFGKLFSGREVNN</sequence>
<dbReference type="EMBL" id="BARV01008100">
    <property type="protein sequence ID" value="GAI16380.1"/>
    <property type="molecule type" value="Genomic_DNA"/>
</dbReference>
<comment type="caution">
    <text evidence="2">The sequence shown here is derived from an EMBL/GenBank/DDBJ whole genome shotgun (WGS) entry which is preliminary data.</text>
</comment>
<evidence type="ECO:0000313" key="2">
    <source>
        <dbReference type="EMBL" id="GAI16380.1"/>
    </source>
</evidence>
<dbReference type="AlphaFoldDB" id="X1MNW5"/>
<reference evidence="2" key="1">
    <citation type="journal article" date="2014" name="Front. Microbiol.">
        <title>High frequency of phylogenetically diverse reductive dehalogenase-homologous genes in deep subseafloor sedimentary metagenomes.</title>
        <authorList>
            <person name="Kawai M."/>
            <person name="Futagami T."/>
            <person name="Toyoda A."/>
            <person name="Takaki Y."/>
            <person name="Nishi S."/>
            <person name="Hori S."/>
            <person name="Arai W."/>
            <person name="Tsubouchi T."/>
            <person name="Morono Y."/>
            <person name="Uchiyama I."/>
            <person name="Ito T."/>
            <person name="Fujiyama A."/>
            <person name="Inagaki F."/>
            <person name="Takami H."/>
        </authorList>
    </citation>
    <scope>NUCLEOTIDE SEQUENCE</scope>
    <source>
        <strain evidence="2">Expedition CK06-06</strain>
    </source>
</reference>
<keyword evidence="1" id="KW-1133">Transmembrane helix</keyword>
<gene>
    <name evidence="2" type="ORF">S06H3_16381</name>
</gene>
<organism evidence="2">
    <name type="scientific">marine sediment metagenome</name>
    <dbReference type="NCBI Taxonomy" id="412755"/>
    <lineage>
        <taxon>unclassified sequences</taxon>
        <taxon>metagenomes</taxon>
        <taxon>ecological metagenomes</taxon>
    </lineage>
</organism>
<proteinExistence type="predicted"/>
<feature type="transmembrane region" description="Helical" evidence="1">
    <location>
        <begin position="36"/>
        <end position="55"/>
    </location>
</feature>
<evidence type="ECO:0000256" key="1">
    <source>
        <dbReference type="SAM" id="Phobius"/>
    </source>
</evidence>
<keyword evidence="1" id="KW-0472">Membrane</keyword>
<keyword evidence="1" id="KW-0812">Transmembrane</keyword>
<name>X1MNW5_9ZZZZ</name>
<protein>
    <submittedName>
        <fullName evidence="2">Uncharacterized protein</fullName>
    </submittedName>
</protein>
<accession>X1MNW5</accession>